<dbReference type="STRING" id="3635.A0A1U8KND4"/>
<evidence type="ECO:0000256" key="1">
    <source>
        <dbReference type="SAM" id="MobiDB-lite"/>
    </source>
</evidence>
<dbReference type="AlphaFoldDB" id="A0A1U8KND4"/>
<dbReference type="GeneID" id="107917382"/>
<keyword evidence="3" id="KW-1185">Reference proteome</keyword>
<dbReference type="Pfam" id="PF00078">
    <property type="entry name" value="RVT_1"/>
    <property type="match status" value="1"/>
</dbReference>
<dbReference type="InterPro" id="IPR000477">
    <property type="entry name" value="RT_dom"/>
</dbReference>
<evidence type="ECO:0000313" key="4">
    <source>
        <dbReference type="RefSeq" id="XP_016702229.1"/>
    </source>
</evidence>
<evidence type="ECO:0000259" key="2">
    <source>
        <dbReference type="Pfam" id="PF00078"/>
    </source>
</evidence>
<accession>A0A1U8KND4</accession>
<name>A0A1U8KND4_GOSHI</name>
<dbReference type="KEGG" id="ghi:107917382"/>
<dbReference type="InterPro" id="IPR043502">
    <property type="entry name" value="DNA/RNA_pol_sf"/>
</dbReference>
<dbReference type="Gene3D" id="3.30.70.270">
    <property type="match status" value="2"/>
</dbReference>
<protein>
    <recommendedName>
        <fullName evidence="2">Reverse transcriptase domain-containing protein</fullName>
    </recommendedName>
</protein>
<organism evidence="3 4">
    <name type="scientific">Gossypium hirsutum</name>
    <name type="common">Upland cotton</name>
    <name type="synonym">Gossypium mexicanum</name>
    <dbReference type="NCBI Taxonomy" id="3635"/>
    <lineage>
        <taxon>Eukaryota</taxon>
        <taxon>Viridiplantae</taxon>
        <taxon>Streptophyta</taxon>
        <taxon>Embryophyta</taxon>
        <taxon>Tracheophyta</taxon>
        <taxon>Spermatophyta</taxon>
        <taxon>Magnoliopsida</taxon>
        <taxon>eudicotyledons</taxon>
        <taxon>Gunneridae</taxon>
        <taxon>Pentapetalae</taxon>
        <taxon>rosids</taxon>
        <taxon>malvids</taxon>
        <taxon>Malvales</taxon>
        <taxon>Malvaceae</taxon>
        <taxon>Malvoideae</taxon>
        <taxon>Gossypium</taxon>
    </lineage>
</organism>
<feature type="region of interest" description="Disordered" evidence="1">
    <location>
        <begin position="1"/>
        <end position="61"/>
    </location>
</feature>
<reference evidence="3" key="1">
    <citation type="journal article" date="2020" name="Nat. Genet.">
        <title>Genomic diversifications of five Gossypium allopolyploid species and their impact on cotton improvement.</title>
        <authorList>
            <person name="Chen Z.J."/>
            <person name="Sreedasyam A."/>
            <person name="Ando A."/>
            <person name="Song Q."/>
            <person name="De Santiago L.M."/>
            <person name="Hulse-Kemp A.M."/>
            <person name="Ding M."/>
            <person name="Ye W."/>
            <person name="Kirkbride R.C."/>
            <person name="Jenkins J."/>
            <person name="Plott C."/>
            <person name="Lovell J."/>
            <person name="Lin Y.M."/>
            <person name="Vaughn R."/>
            <person name="Liu B."/>
            <person name="Simpson S."/>
            <person name="Scheffler B.E."/>
            <person name="Wen L."/>
            <person name="Saski C.A."/>
            <person name="Grover C.E."/>
            <person name="Hu G."/>
            <person name="Conover J.L."/>
            <person name="Carlson J.W."/>
            <person name="Shu S."/>
            <person name="Boston L.B."/>
            <person name="Williams M."/>
            <person name="Peterson D.G."/>
            <person name="McGee K."/>
            <person name="Jones D.C."/>
            <person name="Wendel J.F."/>
            <person name="Stelly D.M."/>
            <person name="Grimwood J."/>
            <person name="Schmutz J."/>
        </authorList>
    </citation>
    <scope>NUCLEOTIDE SEQUENCE [LARGE SCALE GENOMIC DNA]</scope>
    <source>
        <strain evidence="3">cv. TM-1</strain>
    </source>
</reference>
<dbReference type="CDD" id="cd01647">
    <property type="entry name" value="RT_LTR"/>
    <property type="match status" value="1"/>
</dbReference>
<dbReference type="PANTHER" id="PTHR33064:SF37">
    <property type="entry name" value="RIBONUCLEASE H"/>
    <property type="match status" value="1"/>
</dbReference>
<dbReference type="RefSeq" id="XP_016702229.1">
    <property type="nucleotide sequence ID" value="XM_016846740.1"/>
</dbReference>
<dbReference type="PANTHER" id="PTHR33064">
    <property type="entry name" value="POL PROTEIN"/>
    <property type="match status" value="1"/>
</dbReference>
<dbReference type="SUPFAM" id="SSF56672">
    <property type="entry name" value="DNA/RNA polymerases"/>
    <property type="match status" value="1"/>
</dbReference>
<dbReference type="Gene3D" id="3.10.10.10">
    <property type="entry name" value="HIV Type 1 Reverse Transcriptase, subunit A, domain 1"/>
    <property type="match status" value="1"/>
</dbReference>
<dbReference type="Proteomes" id="UP000818029">
    <property type="component" value="Chromosome A12"/>
</dbReference>
<feature type="domain" description="Reverse transcriptase" evidence="2">
    <location>
        <begin position="227"/>
        <end position="293"/>
    </location>
</feature>
<proteinExistence type="predicted"/>
<dbReference type="InterPro" id="IPR051320">
    <property type="entry name" value="Viral_Replic_Matur_Polypro"/>
</dbReference>
<evidence type="ECO:0000313" key="3">
    <source>
        <dbReference type="Proteomes" id="UP000818029"/>
    </source>
</evidence>
<sequence length="364" mass="40539">MDPDRNTVDNVESNAPAPAEGTALVESEPMNVKVSSAPLRSRPQKNPGSGISNRGAPRDAAVRCEGRAPARTYAIRAREEAETPDVITGTFSIYDITVVSLIDPGSTHSYICMELIPCMNMMDWLASHSVVVDCGQKLIELRCENGNVLRVGPDELENLPVVVSSLTAEKYLRKGYEAYLSFVLNNRVSKLTIASVPVVCEFIDVFLEELLGLPSVREVEFGIELVPGYYQLRVKKQDVPKTAFRMIYGHYEFLVMPFGLTNAPAVLMDLMNHIFQPYLDSFVVIFIDDILVSKSVFLLKEVGFLGHIVLGDGIRVDPNKISAIVEWKPPRKVTEVRSFLGLAGYYRRFVNGFYMIATPITRLL</sequence>
<dbReference type="PaxDb" id="3635-A0A1U8KND4"/>
<dbReference type="InterPro" id="IPR043128">
    <property type="entry name" value="Rev_trsase/Diguanyl_cyclase"/>
</dbReference>
<reference evidence="4" key="2">
    <citation type="submission" date="2025-08" db="UniProtKB">
        <authorList>
            <consortium name="RefSeq"/>
        </authorList>
    </citation>
    <scope>IDENTIFICATION</scope>
</reference>
<dbReference type="Pfam" id="PF08284">
    <property type="entry name" value="RVP_2"/>
    <property type="match status" value="1"/>
</dbReference>
<gene>
    <name evidence="4" type="primary">LOC107917382</name>
</gene>